<sequence length="203" mass="23438">MTKLHQLKLVQFKEELHKQNLATKIIQQSAKIKQKRNRVDVKIEQTKNQVDAKIEQSAAIDAKIIKQLIEHREKFDVQVIELDQKLSGKIDKLKQDLEETKKIKSTPVNYVTTKTLKTPAAEVFKKETALETFIKAVRDSDLRQTLIPADKRNLKDAVAYSLAFKSAKQASQTDKNLHQIREECSCQRIVLEWKDQNYGVPKC</sequence>
<dbReference type="HOGENOM" id="CLU_094721_0_0_1"/>
<evidence type="ECO:0000313" key="2">
    <source>
        <dbReference type="EnsemblMetazoa" id="HelroP174253"/>
    </source>
</evidence>
<dbReference type="GeneID" id="20204911"/>
<dbReference type="OrthoDB" id="6078991at2759"/>
<dbReference type="AlphaFoldDB" id="T1F7W2"/>
<dbReference type="InParanoid" id="T1F7W2"/>
<reference evidence="3" key="1">
    <citation type="submission" date="2012-12" db="EMBL/GenBank/DDBJ databases">
        <authorList>
            <person name="Hellsten U."/>
            <person name="Grimwood J."/>
            <person name="Chapman J.A."/>
            <person name="Shapiro H."/>
            <person name="Aerts A."/>
            <person name="Otillar R.P."/>
            <person name="Terry A.Y."/>
            <person name="Boore J.L."/>
            <person name="Simakov O."/>
            <person name="Marletaz F."/>
            <person name="Cho S.-J."/>
            <person name="Edsinger-Gonzales E."/>
            <person name="Havlak P."/>
            <person name="Kuo D.-H."/>
            <person name="Larsson T."/>
            <person name="Lv J."/>
            <person name="Arendt D."/>
            <person name="Savage R."/>
            <person name="Osoegawa K."/>
            <person name="de Jong P."/>
            <person name="Lindberg D.R."/>
            <person name="Seaver E.C."/>
            <person name="Weisblat D.A."/>
            <person name="Putnam N.H."/>
            <person name="Grigoriev I.V."/>
            <person name="Rokhsar D.S."/>
        </authorList>
    </citation>
    <scope>NUCLEOTIDE SEQUENCE</scope>
</reference>
<accession>T1F7W2</accession>
<proteinExistence type="predicted"/>
<reference evidence="1 3" key="2">
    <citation type="journal article" date="2013" name="Nature">
        <title>Insights into bilaterian evolution from three spiralian genomes.</title>
        <authorList>
            <person name="Simakov O."/>
            <person name="Marletaz F."/>
            <person name="Cho S.J."/>
            <person name="Edsinger-Gonzales E."/>
            <person name="Havlak P."/>
            <person name="Hellsten U."/>
            <person name="Kuo D.H."/>
            <person name="Larsson T."/>
            <person name="Lv J."/>
            <person name="Arendt D."/>
            <person name="Savage R."/>
            <person name="Osoegawa K."/>
            <person name="de Jong P."/>
            <person name="Grimwood J."/>
            <person name="Chapman J.A."/>
            <person name="Shapiro H."/>
            <person name="Aerts A."/>
            <person name="Otillar R.P."/>
            <person name="Terry A.Y."/>
            <person name="Boore J.L."/>
            <person name="Grigoriev I.V."/>
            <person name="Lindberg D.R."/>
            <person name="Seaver E.C."/>
            <person name="Weisblat D.A."/>
            <person name="Putnam N.H."/>
            <person name="Rokhsar D.S."/>
        </authorList>
    </citation>
    <scope>NUCLEOTIDE SEQUENCE</scope>
</reference>
<dbReference type="EnsemblMetazoa" id="HelroT174253">
    <property type="protein sequence ID" value="HelroP174253"/>
    <property type="gene ID" value="HelroG174253"/>
</dbReference>
<dbReference type="PANTHER" id="PTHR45823:SF1">
    <property type="entry name" value="T-SNARE COILED-COIL HOMOLOGY DOMAIN-CONTAINING PROTEIN"/>
    <property type="match status" value="1"/>
</dbReference>
<organism evidence="2 3">
    <name type="scientific">Helobdella robusta</name>
    <name type="common">Californian leech</name>
    <dbReference type="NCBI Taxonomy" id="6412"/>
    <lineage>
        <taxon>Eukaryota</taxon>
        <taxon>Metazoa</taxon>
        <taxon>Spiralia</taxon>
        <taxon>Lophotrochozoa</taxon>
        <taxon>Annelida</taxon>
        <taxon>Clitellata</taxon>
        <taxon>Hirudinea</taxon>
        <taxon>Rhynchobdellida</taxon>
        <taxon>Glossiphoniidae</taxon>
        <taxon>Helobdella</taxon>
    </lineage>
</organism>
<keyword evidence="3" id="KW-1185">Reference proteome</keyword>
<dbReference type="EMBL" id="AMQM01004869">
    <property type="status" value="NOT_ANNOTATED_CDS"/>
    <property type="molecule type" value="Genomic_DNA"/>
</dbReference>
<dbReference type="Proteomes" id="UP000015101">
    <property type="component" value="Unassembled WGS sequence"/>
</dbReference>
<reference evidence="2" key="3">
    <citation type="submission" date="2015-06" db="UniProtKB">
        <authorList>
            <consortium name="EnsemblMetazoa"/>
        </authorList>
    </citation>
    <scope>IDENTIFICATION</scope>
</reference>
<gene>
    <name evidence="2" type="primary">20204911</name>
    <name evidence="1" type="ORF">HELRODRAFT_174253</name>
</gene>
<dbReference type="KEGG" id="hro:HELRODRAFT_174253"/>
<evidence type="ECO:0000313" key="1">
    <source>
        <dbReference type="EMBL" id="ESO02829.1"/>
    </source>
</evidence>
<dbReference type="PANTHER" id="PTHR45823">
    <property type="entry name" value="T-SNARE COILED-COIL HOMOLOGY DOMAIN-CONTAINING PROTEIN"/>
    <property type="match status" value="1"/>
</dbReference>
<dbReference type="RefSeq" id="XP_009019043.1">
    <property type="nucleotide sequence ID" value="XM_009020795.1"/>
</dbReference>
<protein>
    <submittedName>
        <fullName evidence="1 2">Uncharacterized protein</fullName>
    </submittedName>
</protein>
<dbReference type="EMBL" id="KB096716">
    <property type="protein sequence ID" value="ESO02829.1"/>
    <property type="molecule type" value="Genomic_DNA"/>
</dbReference>
<dbReference type="CTD" id="20204911"/>
<evidence type="ECO:0000313" key="3">
    <source>
        <dbReference type="Proteomes" id="UP000015101"/>
    </source>
</evidence>
<name>T1F7W2_HELRO</name>